<dbReference type="AlphaFoldDB" id="A0A4Q2RA33"/>
<evidence type="ECO:0000256" key="1">
    <source>
        <dbReference type="SAM" id="MobiDB-lite"/>
    </source>
</evidence>
<reference evidence="2 3" key="2">
    <citation type="submission" date="2019-02" db="EMBL/GenBank/DDBJ databases">
        <title>'Lichenibacterium ramalinii' gen. nov. sp. nov., 'Lichenibacterium minor' gen. nov. sp. nov.</title>
        <authorList>
            <person name="Pankratov T."/>
        </authorList>
    </citation>
    <scope>NUCLEOTIDE SEQUENCE [LARGE SCALE GENOMIC DNA]</scope>
    <source>
        <strain evidence="2 3">RmlP001</strain>
    </source>
</reference>
<feature type="compositionally biased region" description="Basic and acidic residues" evidence="1">
    <location>
        <begin position="42"/>
        <end position="52"/>
    </location>
</feature>
<sequence>MLVPVVSLPIVAVPAVSPLKRSAAQSKTDKDRGRRRQAAGRFELEDRRERPSGDPAAAMSSASVLSALLDLPRGG</sequence>
<name>A0A4Q2RA33_9HYPH</name>
<dbReference type="RefSeq" id="WP_129220171.1">
    <property type="nucleotide sequence ID" value="NZ_QYBC01000013.1"/>
</dbReference>
<proteinExistence type="predicted"/>
<gene>
    <name evidence="2" type="ORF">D3272_15735</name>
</gene>
<accession>A0A4Q2RA33</accession>
<protein>
    <submittedName>
        <fullName evidence="2">Uncharacterized protein</fullName>
    </submittedName>
</protein>
<evidence type="ECO:0000313" key="3">
    <source>
        <dbReference type="Proteomes" id="UP000289411"/>
    </source>
</evidence>
<reference evidence="2 3" key="1">
    <citation type="submission" date="2018-09" db="EMBL/GenBank/DDBJ databases">
        <authorList>
            <person name="Grouzdev D.S."/>
            <person name="Krutkina M.S."/>
        </authorList>
    </citation>
    <scope>NUCLEOTIDE SEQUENCE [LARGE SCALE GENOMIC DNA]</scope>
    <source>
        <strain evidence="2 3">RmlP001</strain>
    </source>
</reference>
<keyword evidence="3" id="KW-1185">Reference proteome</keyword>
<feature type="region of interest" description="Disordered" evidence="1">
    <location>
        <begin position="18"/>
        <end position="61"/>
    </location>
</feature>
<dbReference type="Proteomes" id="UP000289411">
    <property type="component" value="Unassembled WGS sequence"/>
</dbReference>
<dbReference type="EMBL" id="QYBC01000013">
    <property type="protein sequence ID" value="RYB03601.1"/>
    <property type="molecule type" value="Genomic_DNA"/>
</dbReference>
<evidence type="ECO:0000313" key="2">
    <source>
        <dbReference type="EMBL" id="RYB03601.1"/>
    </source>
</evidence>
<comment type="caution">
    <text evidence="2">The sequence shown here is derived from an EMBL/GenBank/DDBJ whole genome shotgun (WGS) entry which is preliminary data.</text>
</comment>
<organism evidence="2 3">
    <name type="scientific">Lichenibacterium ramalinae</name>
    <dbReference type="NCBI Taxonomy" id="2316527"/>
    <lineage>
        <taxon>Bacteria</taxon>
        <taxon>Pseudomonadati</taxon>
        <taxon>Pseudomonadota</taxon>
        <taxon>Alphaproteobacteria</taxon>
        <taxon>Hyphomicrobiales</taxon>
        <taxon>Lichenihabitantaceae</taxon>
        <taxon>Lichenibacterium</taxon>
    </lineage>
</organism>